<dbReference type="InterPro" id="IPR001173">
    <property type="entry name" value="Glyco_trans_2-like"/>
</dbReference>
<proteinExistence type="predicted"/>
<dbReference type="SUPFAM" id="SSF53448">
    <property type="entry name" value="Nucleotide-diphospho-sugar transferases"/>
    <property type="match status" value="1"/>
</dbReference>
<organism evidence="2 3">
    <name type="scientific">Panagrolaimus davidi</name>
    <dbReference type="NCBI Taxonomy" id="227884"/>
    <lineage>
        <taxon>Eukaryota</taxon>
        <taxon>Metazoa</taxon>
        <taxon>Ecdysozoa</taxon>
        <taxon>Nematoda</taxon>
        <taxon>Chromadorea</taxon>
        <taxon>Rhabditida</taxon>
        <taxon>Tylenchina</taxon>
        <taxon>Panagrolaimomorpha</taxon>
        <taxon>Panagrolaimoidea</taxon>
        <taxon>Panagrolaimidae</taxon>
        <taxon>Panagrolaimus</taxon>
    </lineage>
</organism>
<protein>
    <submittedName>
        <fullName evidence="3">Glycosyltransferase 2-like domain-containing protein</fullName>
    </submittedName>
</protein>
<dbReference type="InterPro" id="IPR029044">
    <property type="entry name" value="Nucleotide-diphossugar_trans"/>
</dbReference>
<feature type="domain" description="Glycosyltransferase 2-like" evidence="1">
    <location>
        <begin position="4"/>
        <end position="130"/>
    </location>
</feature>
<dbReference type="GO" id="GO:0016758">
    <property type="term" value="F:hexosyltransferase activity"/>
    <property type="evidence" value="ECO:0007669"/>
    <property type="project" value="UniProtKB-ARBA"/>
</dbReference>
<sequence>MFQSVIIPVKNGEKYLPACFDSVLAQVDAPYFEISVFDDGSVDETSKIISCYQTIAEEKGIKFVASYEAISGGVGYAKNKAVRQSSGKFLCFLDADDVMLPDRIKKQYEKAKEIERNGSLAFVGSSFVRLPKDATERYTRWACNLTEDELYTQIYTAFGPTLIAPTWFLSRSVYNQVFGFNEEIKNGFPEDLDFFYKALSLPIKLCRLQQPLVIYRYHTECATFSVNENTIWDLRIKQIEKDVLPKWAKVTIWNAGKQGKRLYKSLSPINQTKVIAFCDVDEKKIQQKFYELYDSVQRKVTARIPIISYKNAQPPAIIAVKLDMTNGEMEENLKEKNWKESFDYIHFS</sequence>
<accession>A0A914PH43</accession>
<reference evidence="3" key="1">
    <citation type="submission" date="2022-11" db="UniProtKB">
        <authorList>
            <consortium name="WormBaseParasite"/>
        </authorList>
    </citation>
    <scope>IDENTIFICATION</scope>
</reference>
<dbReference type="AlphaFoldDB" id="A0A914PH43"/>
<evidence type="ECO:0000313" key="3">
    <source>
        <dbReference type="WBParaSite" id="PDA_v2.g14934.t1"/>
    </source>
</evidence>
<dbReference type="Proteomes" id="UP000887578">
    <property type="component" value="Unplaced"/>
</dbReference>
<dbReference type="PANTHER" id="PTHR22916">
    <property type="entry name" value="GLYCOSYLTRANSFERASE"/>
    <property type="match status" value="1"/>
</dbReference>
<dbReference type="PANTHER" id="PTHR22916:SF3">
    <property type="entry name" value="UDP-GLCNAC:BETAGAL BETA-1,3-N-ACETYLGLUCOSAMINYLTRANSFERASE-LIKE PROTEIN 1"/>
    <property type="match status" value="1"/>
</dbReference>
<evidence type="ECO:0000259" key="1">
    <source>
        <dbReference type="Pfam" id="PF00535"/>
    </source>
</evidence>
<dbReference type="Gene3D" id="3.90.550.10">
    <property type="entry name" value="Spore Coat Polysaccharide Biosynthesis Protein SpsA, Chain A"/>
    <property type="match status" value="1"/>
</dbReference>
<keyword evidence="2" id="KW-1185">Reference proteome</keyword>
<evidence type="ECO:0000313" key="2">
    <source>
        <dbReference type="Proteomes" id="UP000887578"/>
    </source>
</evidence>
<dbReference type="Pfam" id="PF00535">
    <property type="entry name" value="Glycos_transf_2"/>
    <property type="match status" value="1"/>
</dbReference>
<dbReference type="WBParaSite" id="PDA_v2.g14934.t1">
    <property type="protein sequence ID" value="PDA_v2.g14934.t1"/>
    <property type="gene ID" value="PDA_v2.g14934"/>
</dbReference>
<name>A0A914PH43_9BILA</name>